<dbReference type="SUPFAM" id="SSF55681">
    <property type="entry name" value="Class II aaRS and biotin synthetases"/>
    <property type="match status" value="1"/>
</dbReference>
<sequence length="266" mass="31925">MYDNIIIKSNIIYEINKFMKINNFINIETPILSKNILEGARNFLVPSRIYKNKFYALSQSPQLFKQILMISGFKKYYQISKCFRDEDLRSDRQPEFTQIDIESSFIDKEYIIKISEKLIKYIYKKINNIKLKKFKVITYKKCINKYGTEKPDLRNIIEINNIIDDFSINTINNIYFINIPLNINLNDLNKIFNINFKIINIYDFIIFIKKQYNKCIKNKIKKFKNIYFNSELLLITDNNNILNNILNIRNYINKIINIKNDTINPI</sequence>
<keyword evidence="2" id="KW-0436">Ligase</keyword>
<comment type="caution">
    <text evidence="8">The sequence shown here is derived from an EMBL/GenBank/DDBJ whole genome shotgun (WGS) entry which is preliminary data.</text>
</comment>
<keyword evidence="3" id="KW-0547">Nucleotide-binding</keyword>
<dbReference type="PROSITE" id="PS50862">
    <property type="entry name" value="AA_TRNA_LIGASE_II"/>
    <property type="match status" value="1"/>
</dbReference>
<keyword evidence="6" id="KW-0030">Aminoacyl-tRNA synthetase</keyword>
<dbReference type="Pfam" id="PF00152">
    <property type="entry name" value="tRNA-synt_2"/>
    <property type="match status" value="1"/>
</dbReference>
<name>A0ABT0TWV0_9GAMM</name>
<dbReference type="InterPro" id="IPR002312">
    <property type="entry name" value="Asp/Asn-tRNA-synth_IIb"/>
</dbReference>
<comment type="similarity">
    <text evidence="1">Belongs to the class-II aminoacyl-tRNA synthetase family. Type 1 subfamily.</text>
</comment>
<evidence type="ECO:0000256" key="6">
    <source>
        <dbReference type="ARBA" id="ARBA00023146"/>
    </source>
</evidence>
<dbReference type="PRINTS" id="PR01042">
    <property type="entry name" value="TRNASYNTHASP"/>
</dbReference>
<feature type="domain" description="Aminoacyl-transfer RNA synthetases class-II family profile" evidence="7">
    <location>
        <begin position="1"/>
        <end position="266"/>
    </location>
</feature>
<dbReference type="PANTHER" id="PTHR22594">
    <property type="entry name" value="ASPARTYL/LYSYL-TRNA SYNTHETASE"/>
    <property type="match status" value="1"/>
</dbReference>
<dbReference type="PANTHER" id="PTHR22594:SF5">
    <property type="entry name" value="ASPARTATE--TRNA LIGASE, MITOCHONDRIAL"/>
    <property type="match status" value="1"/>
</dbReference>
<evidence type="ECO:0000256" key="3">
    <source>
        <dbReference type="ARBA" id="ARBA00022741"/>
    </source>
</evidence>
<dbReference type="InterPro" id="IPR004364">
    <property type="entry name" value="Aa-tRNA-synt_II"/>
</dbReference>
<protein>
    <recommendedName>
        <fullName evidence="7">Aminoacyl-transfer RNA synthetases class-II family profile domain-containing protein</fullName>
    </recommendedName>
</protein>
<reference evidence="8" key="1">
    <citation type="submission" date="2022-01" db="EMBL/GenBank/DDBJ databases">
        <title>Genome assemble of Metamasius hemipterus Nardonella endosymbiont.</title>
        <authorList>
            <person name="Palmieri L."/>
            <person name="Pavarini R."/>
            <person name="Sharma P."/>
        </authorList>
    </citation>
    <scope>NUCLEOTIDE SEQUENCE [LARGE SCALE GENOMIC DNA]</scope>
    <source>
        <strain evidence="8">NARMHE1</strain>
    </source>
</reference>
<dbReference type="Proteomes" id="UP001203831">
    <property type="component" value="Unassembled WGS sequence"/>
</dbReference>
<evidence type="ECO:0000313" key="9">
    <source>
        <dbReference type="Proteomes" id="UP001203831"/>
    </source>
</evidence>
<proteinExistence type="inferred from homology"/>
<dbReference type="EMBL" id="JAKMAI010000007">
    <property type="protein sequence ID" value="MCM0158295.1"/>
    <property type="molecule type" value="Genomic_DNA"/>
</dbReference>
<accession>A0ABT0TWV0</accession>
<organism evidence="8 9">
    <name type="scientific">endosymbiont of Metamasius hemipterus</name>
    <dbReference type="NCBI Taxonomy" id="204627"/>
    <lineage>
        <taxon>Bacteria</taxon>
        <taxon>Pseudomonadati</taxon>
        <taxon>Pseudomonadota</taxon>
        <taxon>Gammaproteobacteria</taxon>
        <taxon>Candidatus Nardonella</taxon>
    </lineage>
</organism>
<keyword evidence="9" id="KW-1185">Reference proteome</keyword>
<dbReference type="Gene3D" id="3.30.930.10">
    <property type="entry name" value="Bira Bifunctional Protein, Domain 2"/>
    <property type="match status" value="1"/>
</dbReference>
<keyword evidence="4" id="KW-0067">ATP-binding</keyword>
<evidence type="ECO:0000256" key="1">
    <source>
        <dbReference type="ARBA" id="ARBA00006303"/>
    </source>
</evidence>
<evidence type="ECO:0000256" key="4">
    <source>
        <dbReference type="ARBA" id="ARBA00022840"/>
    </source>
</evidence>
<evidence type="ECO:0000259" key="7">
    <source>
        <dbReference type="PROSITE" id="PS50862"/>
    </source>
</evidence>
<gene>
    <name evidence="8" type="ORF">L7J86_00635</name>
</gene>
<dbReference type="InterPro" id="IPR004115">
    <property type="entry name" value="GAD-like_sf"/>
</dbReference>
<keyword evidence="5" id="KW-0648">Protein biosynthesis</keyword>
<evidence type="ECO:0000256" key="2">
    <source>
        <dbReference type="ARBA" id="ARBA00022598"/>
    </source>
</evidence>
<evidence type="ECO:0000256" key="5">
    <source>
        <dbReference type="ARBA" id="ARBA00022917"/>
    </source>
</evidence>
<evidence type="ECO:0000313" key="8">
    <source>
        <dbReference type="EMBL" id="MCM0158295.1"/>
    </source>
</evidence>
<dbReference type="InterPro" id="IPR006195">
    <property type="entry name" value="aa-tRNA-synth_II"/>
</dbReference>
<dbReference type="Gene3D" id="3.30.1360.30">
    <property type="entry name" value="GAD-like domain"/>
    <property type="match status" value="1"/>
</dbReference>
<dbReference type="InterPro" id="IPR045864">
    <property type="entry name" value="aa-tRNA-synth_II/BPL/LPL"/>
</dbReference>